<reference evidence="1 2" key="1">
    <citation type="submission" date="2015-09" db="EMBL/GenBank/DDBJ databases">
        <title>Draft genome sequence of Kouleothrix aurantiaca JCM 19913.</title>
        <authorList>
            <person name="Hemp J."/>
        </authorList>
    </citation>
    <scope>NUCLEOTIDE SEQUENCE [LARGE SCALE GENOMIC DNA]</scope>
    <source>
        <strain evidence="1 2">COM-B</strain>
    </source>
</reference>
<proteinExistence type="predicted"/>
<dbReference type="AlphaFoldDB" id="A0A0P9HHQ4"/>
<protein>
    <submittedName>
        <fullName evidence="1">Uncharacterized protein</fullName>
    </submittedName>
</protein>
<keyword evidence="2" id="KW-1185">Reference proteome</keyword>
<dbReference type="Proteomes" id="UP000050509">
    <property type="component" value="Unassembled WGS sequence"/>
</dbReference>
<name>A0A0P9HHQ4_9CHLR</name>
<accession>A0A0P9HHQ4</accession>
<comment type="caution">
    <text evidence="1">The sequence shown here is derived from an EMBL/GenBank/DDBJ whole genome shotgun (WGS) entry which is preliminary data.</text>
</comment>
<evidence type="ECO:0000313" key="1">
    <source>
        <dbReference type="EMBL" id="KPV54348.1"/>
    </source>
</evidence>
<sequence>MAATPQFVSAANLGCAKFQNSDGTTGKTVFTVGSNGSRVLAMVATSDSLSALQFTLTLERSSVSYKVDTFTVPGADLSQPTTNWNMLDPEWLRWLDPNEPHLILPSGVTLKVTPIAAVPSGKEVSIIVMGGDF</sequence>
<gene>
    <name evidence="1" type="ORF">SE17_04325</name>
</gene>
<organism evidence="1 2">
    <name type="scientific">Kouleothrix aurantiaca</name>
    <dbReference type="NCBI Taxonomy" id="186479"/>
    <lineage>
        <taxon>Bacteria</taxon>
        <taxon>Bacillati</taxon>
        <taxon>Chloroflexota</taxon>
        <taxon>Chloroflexia</taxon>
        <taxon>Chloroflexales</taxon>
        <taxon>Roseiflexineae</taxon>
        <taxon>Roseiflexaceae</taxon>
        <taxon>Kouleothrix</taxon>
    </lineage>
</organism>
<evidence type="ECO:0000313" key="2">
    <source>
        <dbReference type="Proteomes" id="UP000050509"/>
    </source>
</evidence>
<dbReference type="EMBL" id="LJCR01000071">
    <property type="protein sequence ID" value="KPV54348.1"/>
    <property type="molecule type" value="Genomic_DNA"/>
</dbReference>